<sequence length="310" mass="34164">MTGRLATHVTPTFQAYQAVVAGVFLPLDLSSSTPDSFRGVVRTVTVDGVHVNDLHGGRHVVERTPRQAAQDGLPSFKVSLMLAGSGLLVQDGRETVLRPGDLAVYDTRRPYTLEFDREFRSLVVMFPQNRIELPASTVGQLTAVRLGGDTGVAPIVTPFLTHLCDHLEQLERAPGPRLIHSTLDLVSTLFAAELGHSPHRDPHEELLERIRSYIEQHLGSTDLTPATIAAAHFISTRHLHALFHGTGSTVAGWIRQRRLERCRRDLLSPRLSDVPVSAIAARWGFVDAAHFSRAFKAELGVPPREYRAAH</sequence>
<keyword evidence="3" id="KW-0804">Transcription</keyword>
<dbReference type="SUPFAM" id="SSF46689">
    <property type="entry name" value="Homeodomain-like"/>
    <property type="match status" value="1"/>
</dbReference>
<name>A0ABR9MXH6_9MICO</name>
<keyword evidence="6" id="KW-1185">Reference proteome</keyword>
<dbReference type="EMBL" id="JADAQT010000069">
    <property type="protein sequence ID" value="MBE1875830.1"/>
    <property type="molecule type" value="Genomic_DNA"/>
</dbReference>
<dbReference type="SMART" id="SM00342">
    <property type="entry name" value="HTH_ARAC"/>
    <property type="match status" value="1"/>
</dbReference>
<dbReference type="InterPro" id="IPR009057">
    <property type="entry name" value="Homeodomain-like_sf"/>
</dbReference>
<evidence type="ECO:0000256" key="3">
    <source>
        <dbReference type="ARBA" id="ARBA00023163"/>
    </source>
</evidence>
<reference evidence="5 6" key="1">
    <citation type="submission" date="2020-10" db="EMBL/GenBank/DDBJ databases">
        <title>Myceligenerans pegani sp. nov., an endophytic actinomycete isolated from Peganum harmala L. in Xinjiang, China.</title>
        <authorList>
            <person name="Xin L."/>
        </authorList>
    </citation>
    <scope>NUCLEOTIDE SEQUENCE [LARGE SCALE GENOMIC DNA]</scope>
    <source>
        <strain evidence="5 6">TRM65318</strain>
    </source>
</reference>
<proteinExistence type="predicted"/>
<protein>
    <submittedName>
        <fullName evidence="5">Helix-turn-helix domain-containing protein</fullName>
    </submittedName>
</protein>
<gene>
    <name evidence="5" type="ORF">IHE71_08915</name>
</gene>
<dbReference type="InterPro" id="IPR020449">
    <property type="entry name" value="Tscrpt_reg_AraC-type_HTH"/>
</dbReference>
<dbReference type="InterPro" id="IPR035418">
    <property type="entry name" value="AraC-bd_2"/>
</dbReference>
<evidence type="ECO:0000313" key="5">
    <source>
        <dbReference type="EMBL" id="MBE1875830.1"/>
    </source>
</evidence>
<dbReference type="InterPro" id="IPR050204">
    <property type="entry name" value="AraC_XylS_family_regulators"/>
</dbReference>
<evidence type="ECO:0000256" key="2">
    <source>
        <dbReference type="ARBA" id="ARBA00023125"/>
    </source>
</evidence>
<dbReference type="PROSITE" id="PS01124">
    <property type="entry name" value="HTH_ARAC_FAMILY_2"/>
    <property type="match status" value="1"/>
</dbReference>
<dbReference type="PANTHER" id="PTHR46796">
    <property type="entry name" value="HTH-TYPE TRANSCRIPTIONAL ACTIVATOR RHAS-RELATED"/>
    <property type="match status" value="1"/>
</dbReference>
<evidence type="ECO:0000313" key="6">
    <source>
        <dbReference type="Proteomes" id="UP000625527"/>
    </source>
</evidence>
<comment type="caution">
    <text evidence="5">The sequence shown here is derived from an EMBL/GenBank/DDBJ whole genome shotgun (WGS) entry which is preliminary data.</text>
</comment>
<dbReference type="InterPro" id="IPR018060">
    <property type="entry name" value="HTH_AraC"/>
</dbReference>
<feature type="domain" description="HTH araC/xylS-type" evidence="4">
    <location>
        <begin position="208"/>
        <end position="309"/>
    </location>
</feature>
<dbReference type="Pfam" id="PF14525">
    <property type="entry name" value="AraC_binding_2"/>
    <property type="match status" value="1"/>
</dbReference>
<keyword evidence="1" id="KW-0805">Transcription regulation</keyword>
<keyword evidence="2" id="KW-0238">DNA-binding</keyword>
<dbReference type="Proteomes" id="UP000625527">
    <property type="component" value="Unassembled WGS sequence"/>
</dbReference>
<dbReference type="RefSeq" id="WP_192862389.1">
    <property type="nucleotide sequence ID" value="NZ_JADAQT010000069.1"/>
</dbReference>
<organism evidence="5 6">
    <name type="scientific">Myceligenerans pegani</name>
    <dbReference type="NCBI Taxonomy" id="2776917"/>
    <lineage>
        <taxon>Bacteria</taxon>
        <taxon>Bacillati</taxon>
        <taxon>Actinomycetota</taxon>
        <taxon>Actinomycetes</taxon>
        <taxon>Micrococcales</taxon>
        <taxon>Promicromonosporaceae</taxon>
        <taxon>Myceligenerans</taxon>
    </lineage>
</organism>
<dbReference type="PRINTS" id="PR00032">
    <property type="entry name" value="HTHARAC"/>
</dbReference>
<evidence type="ECO:0000259" key="4">
    <source>
        <dbReference type="PROSITE" id="PS01124"/>
    </source>
</evidence>
<dbReference type="Pfam" id="PF12833">
    <property type="entry name" value="HTH_18"/>
    <property type="match status" value="1"/>
</dbReference>
<evidence type="ECO:0000256" key="1">
    <source>
        <dbReference type="ARBA" id="ARBA00023015"/>
    </source>
</evidence>
<dbReference type="PANTHER" id="PTHR46796:SF6">
    <property type="entry name" value="ARAC SUBFAMILY"/>
    <property type="match status" value="1"/>
</dbReference>
<accession>A0ABR9MXH6</accession>
<dbReference type="Gene3D" id="1.10.10.60">
    <property type="entry name" value="Homeodomain-like"/>
    <property type="match status" value="1"/>
</dbReference>